<dbReference type="EMBL" id="CAJNAU010000137">
    <property type="protein sequence ID" value="CAE6855851.1"/>
    <property type="molecule type" value="Genomic_DNA"/>
</dbReference>
<keyword evidence="4" id="KW-1185">Reference proteome</keyword>
<evidence type="ECO:0000313" key="4">
    <source>
        <dbReference type="Proteomes" id="UP000674425"/>
    </source>
</evidence>
<dbReference type="GeneID" id="77192896"/>
<evidence type="ECO:0000313" key="1">
    <source>
        <dbReference type="EMBL" id="CAE6855851.1"/>
    </source>
</evidence>
<reference evidence="2 3" key="1">
    <citation type="submission" date="2016-10" db="EMBL/GenBank/DDBJ databases">
        <authorList>
            <person name="de Groot N.N."/>
        </authorList>
    </citation>
    <scope>NUCLEOTIDE SEQUENCE [LARGE SCALE GENOMIC DNA]</scope>
    <source>
        <strain evidence="2 3">LMG 27731</strain>
    </source>
</reference>
<reference evidence="1 4" key="2">
    <citation type="submission" date="2021-02" db="EMBL/GenBank/DDBJ databases">
        <authorList>
            <person name="Vanwijnsberghe S."/>
        </authorList>
    </citation>
    <scope>NUCLEOTIDE SEQUENCE [LARGE SCALE GENOMIC DNA]</scope>
    <source>
        <strain evidence="1 4">R-69658</strain>
    </source>
</reference>
<dbReference type="EMBL" id="FPBH01000005">
    <property type="protein sequence ID" value="SFT89191.1"/>
    <property type="molecule type" value="Genomic_DNA"/>
</dbReference>
<evidence type="ECO:0000313" key="3">
    <source>
        <dbReference type="Proteomes" id="UP000198844"/>
    </source>
</evidence>
<evidence type="ECO:0000313" key="2">
    <source>
        <dbReference type="EMBL" id="SFT89191.1"/>
    </source>
</evidence>
<dbReference type="Proteomes" id="UP000674425">
    <property type="component" value="Unassembled WGS sequence"/>
</dbReference>
<dbReference type="OrthoDB" id="9103901at2"/>
<sequence>MTDDLRRQLGEVEQALVALEGVIAVRREYISLLQRLGTRDKELASLDALITAWSRLQSQRDRLAAAIANGAQ</sequence>
<dbReference type="AlphaFoldDB" id="A0A1I7BPY0"/>
<gene>
    <name evidence="1" type="ORF">R69658_07384</name>
    <name evidence="2" type="ORF">SAMN05192563_100513</name>
</gene>
<protein>
    <submittedName>
        <fullName evidence="2">Uncharacterized protein</fullName>
    </submittedName>
</protein>
<dbReference type="RefSeq" id="WP_093634097.1">
    <property type="nucleotide sequence ID" value="NZ_CAJNAU010000137.1"/>
</dbReference>
<dbReference type="Proteomes" id="UP000198844">
    <property type="component" value="Unassembled WGS sequence"/>
</dbReference>
<organism evidence="2 3">
    <name type="scientific">Paraburkholderia aspalathi</name>
    <dbReference type="NCBI Taxonomy" id="1324617"/>
    <lineage>
        <taxon>Bacteria</taxon>
        <taxon>Pseudomonadati</taxon>
        <taxon>Pseudomonadota</taxon>
        <taxon>Betaproteobacteria</taxon>
        <taxon>Burkholderiales</taxon>
        <taxon>Burkholderiaceae</taxon>
        <taxon>Paraburkholderia</taxon>
    </lineage>
</organism>
<proteinExistence type="predicted"/>
<accession>A0A1I7BPY0</accession>
<name>A0A1I7BPY0_9BURK</name>